<keyword evidence="3" id="KW-0963">Cytoplasm</keyword>
<dbReference type="CDD" id="cd07562">
    <property type="entry name" value="Peptidase_S41_TRI"/>
    <property type="match status" value="1"/>
</dbReference>
<dbReference type="PANTHER" id="PTHR43253">
    <property type="entry name" value="TRICORN PROTEASE HOMOLOG 2-RELATED"/>
    <property type="match status" value="1"/>
</dbReference>
<gene>
    <name evidence="9" type="ORF">E6K81_05780</name>
</gene>
<dbReference type="SMART" id="SM00245">
    <property type="entry name" value="TSPc"/>
    <property type="match status" value="1"/>
</dbReference>
<dbReference type="Gene3D" id="2.120.10.60">
    <property type="entry name" value="Tricorn protease N-terminal domain"/>
    <property type="match status" value="1"/>
</dbReference>
<evidence type="ECO:0000313" key="9">
    <source>
        <dbReference type="EMBL" id="TMQ73065.1"/>
    </source>
</evidence>
<comment type="similarity">
    <text evidence="2">Belongs to the peptidase S41B family.</text>
</comment>
<evidence type="ECO:0000256" key="7">
    <source>
        <dbReference type="SAM" id="MobiDB-lite"/>
    </source>
</evidence>
<feature type="region of interest" description="Disordered" evidence="7">
    <location>
        <begin position="1244"/>
        <end position="1265"/>
    </location>
</feature>
<dbReference type="Pfam" id="PF26550">
    <property type="entry name" value="Tricorn_2nd"/>
    <property type="match status" value="1"/>
</dbReference>
<keyword evidence="5" id="KW-0378">Hydrolase</keyword>
<sequence length="1265" mass="137477">MAWPAPVTSHASANRVAPRRLMVAVARGGPARASPGGTRHPGHARFGPLRGSVPSIPRARAMNNHTPGSLIRPLDASIRGWMPHWRSGNSPLAAPARGTRHHPGVPPPVGAFAALVAGIATPLDCGDLRRQTGLRHVVQHSSGRGDSPMNRAASLFAVVALAIAGFAPAAHALEECRLLRQPDIEGDHIVFVYAGDLWTVARAGGVATRLTTHDGVERFPQLSPDGNTVAFTGEYDGNVDVYTVPIVGGEPTRLTWHPGDDQVAGWYPDGKSVLFRSTRASAPTRFDRFFKIPAAGGFEEMLVLPTAGYCSFSPDARKIAFVSPSYDRRTWKRYRGGNAPDIWIYDFAGNQSEKITDWAGPDEWPMWHGNTVYYCSDRDGRTANLWAYDVDKKTHRQVTHFTDYDVKWPSLGSDAIVFENGGYLYVMDLPAEKPVRIKVLVPDDKPGARAEVRNVSAWITDWDLSPSAKRAVFAARGDLFTVPAENGDPRNLTQTPGARERDPAWSPDGKWVAYLSDQSGEYEIHVIGSDGKMPARQVTHGGGTFRFAPRWSPDSKKLAFSDKTMTLWWCDVATGKLAKVDKSDWGEFHDYRWAPDSRWIAYSMPLATGFDRLMLYNVEGGAPIAVTDGMTDDVEPVFDPEGKYLYFISRRTVAPEFGAFELDFQFRVTDKIYALALRDSLPSPAAPKSDEETGAGAESGKSKDATGGKADATKDDAKAAKAGDGDKTAAAAPVAIQLDGLGARCAVMPIPPGSYTGLTALKDKLVYLSQDAANPEDDAPGHASIHVFDLDKRKDQVVIAKVNAAYAAAQDGAKLLYRSGDTYGIVEASEGKKSGDGKLATGSLMALVDPRQEWRQMFDEAWRLERDFYYDPAMGGLDWKAIGERYRQLVPFVAHRADLSYLLGELQGELSTSHTYVSGGDMPQAAKVDVGLLGADYALDAASGLYRFKTIYRDRDWNSKIAAPLGEPGIGVHEGDLLLAVNGRPVKATENLFAAFVNTTGKQTTIKVGASASDPKPRSYTVVPIANEASLRYATWVAGNRAKVTKATNGQVAYIHVPSTSINGIQEFTKQYYPQVDKHGIIVDERFNSGGFIPDFFVERLWRKTWVAWSNRDGGGTRTPSTGIDGPKCILINEYAGSGGDAFPFYFHMQGLGPVIGKRTWGGLVGISHGLPLEDGGSITMPDFGMYDPRTGQWLVENHGVDPDIEVENAPHLLVEGRDPQLERGIQYCLEQLKTSPPVAAKKPEYKVQEGLGGGATSGRGGGQH</sequence>
<evidence type="ECO:0000256" key="2">
    <source>
        <dbReference type="ARBA" id="ARBA00008524"/>
    </source>
</evidence>
<dbReference type="Pfam" id="PF26549">
    <property type="entry name" value="Tricorn_N"/>
    <property type="match status" value="1"/>
</dbReference>
<dbReference type="AlphaFoldDB" id="A0A538UAZ4"/>
<dbReference type="EMBL" id="VBPB01000083">
    <property type="protein sequence ID" value="TMQ73065.1"/>
    <property type="molecule type" value="Genomic_DNA"/>
</dbReference>
<dbReference type="Pfam" id="PF14684">
    <property type="entry name" value="Tricorn_C1"/>
    <property type="match status" value="1"/>
</dbReference>
<feature type="compositionally biased region" description="Gly residues" evidence="7">
    <location>
        <begin position="1251"/>
        <end position="1265"/>
    </location>
</feature>
<dbReference type="InterPro" id="IPR028204">
    <property type="entry name" value="Tricorn_C1"/>
</dbReference>
<dbReference type="Gene3D" id="3.30.750.44">
    <property type="match status" value="1"/>
</dbReference>
<evidence type="ECO:0000313" key="10">
    <source>
        <dbReference type="Proteomes" id="UP000319771"/>
    </source>
</evidence>
<evidence type="ECO:0000259" key="8">
    <source>
        <dbReference type="SMART" id="SM00245"/>
    </source>
</evidence>
<dbReference type="Proteomes" id="UP000319771">
    <property type="component" value="Unassembled WGS sequence"/>
</dbReference>
<dbReference type="InterPro" id="IPR029414">
    <property type="entry name" value="Tricorn_PDZ"/>
</dbReference>
<feature type="compositionally biased region" description="Basic and acidic residues" evidence="7">
    <location>
        <begin position="700"/>
        <end position="724"/>
    </location>
</feature>
<dbReference type="InterPro" id="IPR036034">
    <property type="entry name" value="PDZ_sf"/>
</dbReference>
<feature type="region of interest" description="Disordered" evidence="7">
    <location>
        <begin position="682"/>
        <end position="724"/>
    </location>
</feature>
<dbReference type="InterPro" id="IPR005151">
    <property type="entry name" value="Tail-specific_protease"/>
</dbReference>
<dbReference type="Pfam" id="PF14685">
    <property type="entry name" value="PDZ_Tricorn"/>
    <property type="match status" value="1"/>
</dbReference>
<reference evidence="9 10" key="1">
    <citation type="journal article" date="2019" name="Nat. Microbiol.">
        <title>Mediterranean grassland soil C-N compound turnover is dependent on rainfall and depth, and is mediated by genomically divergent microorganisms.</title>
        <authorList>
            <person name="Diamond S."/>
            <person name="Andeer P.F."/>
            <person name="Li Z."/>
            <person name="Crits-Christoph A."/>
            <person name="Burstein D."/>
            <person name="Anantharaman K."/>
            <person name="Lane K.R."/>
            <person name="Thomas B.C."/>
            <person name="Pan C."/>
            <person name="Northen T.R."/>
            <person name="Banfield J.F."/>
        </authorList>
    </citation>
    <scope>NUCLEOTIDE SEQUENCE [LARGE SCALE GENOMIC DNA]</scope>
    <source>
        <strain evidence="9">WS_11</strain>
    </source>
</reference>
<dbReference type="InterPro" id="IPR015943">
    <property type="entry name" value="WD40/YVTN_repeat-like_dom_sf"/>
</dbReference>
<dbReference type="Gene3D" id="2.130.10.10">
    <property type="entry name" value="YVTN repeat-like/Quinoprotein amine dehydrogenase"/>
    <property type="match status" value="1"/>
</dbReference>
<name>A0A538UAZ4_UNCEI</name>
<organism evidence="9 10">
    <name type="scientific">Eiseniibacteriota bacterium</name>
    <dbReference type="NCBI Taxonomy" id="2212470"/>
    <lineage>
        <taxon>Bacteria</taxon>
        <taxon>Candidatus Eiseniibacteriota</taxon>
    </lineage>
</organism>
<dbReference type="GO" id="GO:0005737">
    <property type="term" value="C:cytoplasm"/>
    <property type="evidence" value="ECO:0007669"/>
    <property type="project" value="UniProtKB-SubCell"/>
</dbReference>
<dbReference type="SUPFAM" id="SSF69304">
    <property type="entry name" value="Tricorn protease N-terminal domain"/>
    <property type="match status" value="2"/>
</dbReference>
<dbReference type="GO" id="GO:0006508">
    <property type="term" value="P:proteolysis"/>
    <property type="evidence" value="ECO:0007669"/>
    <property type="project" value="UniProtKB-KW"/>
</dbReference>
<dbReference type="GO" id="GO:0008236">
    <property type="term" value="F:serine-type peptidase activity"/>
    <property type="evidence" value="ECO:0007669"/>
    <property type="project" value="UniProtKB-KW"/>
</dbReference>
<comment type="caution">
    <text evidence="9">The sequence shown here is derived from an EMBL/GenBank/DDBJ whole genome shotgun (WGS) entry which is preliminary data.</text>
</comment>
<protein>
    <recommendedName>
        <fullName evidence="8">Tail specific protease domain-containing protein</fullName>
    </recommendedName>
</protein>
<dbReference type="Gene3D" id="2.30.42.10">
    <property type="match status" value="1"/>
</dbReference>
<feature type="region of interest" description="Disordered" evidence="7">
    <location>
        <begin position="484"/>
        <end position="504"/>
    </location>
</feature>
<evidence type="ECO:0000256" key="3">
    <source>
        <dbReference type="ARBA" id="ARBA00022490"/>
    </source>
</evidence>
<dbReference type="Gene3D" id="3.90.226.10">
    <property type="entry name" value="2-enoyl-CoA Hydratase, Chain A, domain 1"/>
    <property type="match status" value="1"/>
</dbReference>
<dbReference type="SUPFAM" id="SSF52096">
    <property type="entry name" value="ClpP/crotonase"/>
    <property type="match status" value="1"/>
</dbReference>
<evidence type="ECO:0000256" key="5">
    <source>
        <dbReference type="ARBA" id="ARBA00022801"/>
    </source>
</evidence>
<dbReference type="SUPFAM" id="SSF50156">
    <property type="entry name" value="PDZ domain-like"/>
    <property type="match status" value="1"/>
</dbReference>
<keyword evidence="4" id="KW-0645">Protease</keyword>
<keyword evidence="6" id="KW-0720">Serine protease</keyword>
<proteinExistence type="inferred from homology"/>
<evidence type="ECO:0000256" key="1">
    <source>
        <dbReference type="ARBA" id="ARBA00004496"/>
    </source>
</evidence>
<accession>A0A538UAZ4</accession>
<dbReference type="InterPro" id="IPR029045">
    <property type="entry name" value="ClpP/crotonase-like_dom_sf"/>
</dbReference>
<dbReference type="InterPro" id="IPR012393">
    <property type="entry name" value="Tricorn_protease"/>
</dbReference>
<feature type="domain" description="Tail specific protease" evidence="8">
    <location>
        <begin position="1015"/>
        <end position="1208"/>
    </location>
</feature>
<evidence type="ECO:0000256" key="4">
    <source>
        <dbReference type="ARBA" id="ARBA00022670"/>
    </source>
</evidence>
<dbReference type="PANTHER" id="PTHR43253:SF1">
    <property type="entry name" value="TRICORN PROTEASE HOMOLOG 2-RELATED"/>
    <property type="match status" value="1"/>
</dbReference>
<comment type="subcellular location">
    <subcellularLocation>
        <location evidence="1">Cytoplasm</location>
    </subcellularLocation>
</comment>
<dbReference type="Pfam" id="PF03572">
    <property type="entry name" value="Peptidase_S41"/>
    <property type="match status" value="1"/>
</dbReference>
<evidence type="ECO:0000256" key="6">
    <source>
        <dbReference type="ARBA" id="ARBA00022825"/>
    </source>
</evidence>
<feature type="region of interest" description="Disordered" evidence="7">
    <location>
        <begin position="29"/>
        <end position="54"/>
    </location>
</feature>